<comment type="subcellular location">
    <subcellularLocation>
        <location evidence="1">Cell membrane</location>
        <topology evidence="1">Multi-pass membrane protein</topology>
    </subcellularLocation>
</comment>
<proteinExistence type="predicted"/>
<keyword evidence="4 6" id="KW-1133">Transmembrane helix</keyword>
<evidence type="ECO:0000256" key="4">
    <source>
        <dbReference type="ARBA" id="ARBA00022989"/>
    </source>
</evidence>
<dbReference type="RefSeq" id="WP_066106316.1">
    <property type="nucleotide sequence ID" value="NZ_JTJL01000013.1"/>
</dbReference>
<accession>A0A1A7P007</accession>
<keyword evidence="5 6" id="KW-0472">Membrane</keyword>
<evidence type="ECO:0000313" key="7">
    <source>
        <dbReference type="EMBL" id="OBW95298.1"/>
    </source>
</evidence>
<protein>
    <submittedName>
        <fullName evidence="7">Uncharacterized protein</fullName>
    </submittedName>
</protein>
<dbReference type="GO" id="GO:0005886">
    <property type="term" value="C:plasma membrane"/>
    <property type="evidence" value="ECO:0007669"/>
    <property type="project" value="UniProtKB-SubCell"/>
</dbReference>
<feature type="transmembrane region" description="Helical" evidence="6">
    <location>
        <begin position="183"/>
        <end position="201"/>
    </location>
</feature>
<dbReference type="AlphaFoldDB" id="A0A1A7P007"/>
<evidence type="ECO:0000256" key="2">
    <source>
        <dbReference type="ARBA" id="ARBA00022475"/>
    </source>
</evidence>
<evidence type="ECO:0000256" key="6">
    <source>
        <dbReference type="SAM" id="Phobius"/>
    </source>
</evidence>
<comment type="caution">
    <text evidence="7">The sequence shown here is derived from an EMBL/GenBank/DDBJ whole genome shotgun (WGS) entry which is preliminary data.</text>
</comment>
<feature type="transmembrane region" description="Helical" evidence="6">
    <location>
        <begin position="37"/>
        <end position="54"/>
    </location>
</feature>
<organism evidence="7 8">
    <name type="scientific">Gallibacterium salpingitidis</name>
    <dbReference type="NCBI Taxonomy" id="505341"/>
    <lineage>
        <taxon>Bacteria</taxon>
        <taxon>Pseudomonadati</taxon>
        <taxon>Pseudomonadota</taxon>
        <taxon>Gammaproteobacteria</taxon>
        <taxon>Pasteurellales</taxon>
        <taxon>Pasteurellaceae</taxon>
        <taxon>Gallibacterium</taxon>
    </lineage>
</organism>
<dbReference type="PATRIC" id="fig|505341.3.peg.821"/>
<sequence>MFLIFFSIIFMIIGHLYKVRRWGLYISIYETPNYGNLLNALSVGHILNIFFPLTRLGDIVRILISGRKLKNGYPFSIATVIADLYIDLLTVGLFFIIFTLYANNYIKDGGGYINNIASYYIVFMCIVIFITMLIVINRKWVKKYISIFSTIFNENIEFGLLYTSYLSIASIKDIILNINRIKFFIYSIIIWGSYILSYILFSKSIYEFYNDESYSVLKIFSILFSGLSVYQVDNNILYLWLVFLLSPLLICFVISYSYNKYSKNSKNFNYKIILPQLSKTDKLAFLRIYYAEENREHIKNYIKMNKNVVIIEDFSAGSNASTILIIKNDQMYFRKYAFDDDGVKLAEQVDWIEHHGSDIPLPLILNKRIGGSFCSYDMYSYASAVGLFKYIHTMPIANSWSILESALNDISFGLYSKNNRKADDYKIKEYIFNKIYKNLEIIKNKNKYIMNLEKFEEVRVNGKQLKTLRFYEDMFEFSHLYNIFKDDWYSDIHGDLTIENIVCLSNPYDIDKCEYEFMKSVIPDNYYFIDPNTGNLHDSPFLDYAKLLQSLHGNYEFLMMVNNVSIDEDNVNYLLLKTEIYGKIYKKYRDYLLRRFDKKEILSIYYHEVVHWLRLMPYKIRKDEKLSVVFYTGLLQVLADVWRLENNG</sequence>
<dbReference type="EMBL" id="JTJL01000013">
    <property type="protein sequence ID" value="OBW95298.1"/>
    <property type="molecule type" value="Genomic_DNA"/>
</dbReference>
<dbReference type="Pfam" id="PF03706">
    <property type="entry name" value="LPG_synthase_TM"/>
    <property type="match status" value="1"/>
</dbReference>
<dbReference type="InterPro" id="IPR022791">
    <property type="entry name" value="L-PG_synthase/AglD"/>
</dbReference>
<evidence type="ECO:0000256" key="1">
    <source>
        <dbReference type="ARBA" id="ARBA00004651"/>
    </source>
</evidence>
<keyword evidence="8" id="KW-1185">Reference proteome</keyword>
<dbReference type="Proteomes" id="UP000092649">
    <property type="component" value="Unassembled WGS sequence"/>
</dbReference>
<keyword evidence="3 6" id="KW-0812">Transmembrane</keyword>
<reference evidence="7 8" key="1">
    <citation type="submission" date="2014-11" db="EMBL/GenBank/DDBJ databases">
        <title>Pan-genome of Gallibacterium spp.</title>
        <authorList>
            <person name="Kudirkiene E."/>
            <person name="Bojesen A.M."/>
        </authorList>
    </citation>
    <scope>NUCLEOTIDE SEQUENCE [LARGE SCALE GENOMIC DNA]</scope>
    <source>
        <strain evidence="7 8">F150</strain>
    </source>
</reference>
<gene>
    <name evidence="7" type="ORF">QS62_04055</name>
</gene>
<evidence type="ECO:0000256" key="3">
    <source>
        <dbReference type="ARBA" id="ARBA00022692"/>
    </source>
</evidence>
<feature type="transmembrane region" description="Helical" evidence="6">
    <location>
        <begin position="117"/>
        <end position="136"/>
    </location>
</feature>
<name>A0A1A7P007_9PAST</name>
<keyword evidence="2" id="KW-1003">Cell membrane</keyword>
<feature type="transmembrane region" description="Helical" evidence="6">
    <location>
        <begin position="75"/>
        <end position="97"/>
    </location>
</feature>
<dbReference type="OrthoDB" id="7954051at2"/>
<evidence type="ECO:0000256" key="5">
    <source>
        <dbReference type="ARBA" id="ARBA00023136"/>
    </source>
</evidence>
<feature type="transmembrane region" description="Helical" evidence="6">
    <location>
        <begin position="237"/>
        <end position="258"/>
    </location>
</feature>
<evidence type="ECO:0000313" key="8">
    <source>
        <dbReference type="Proteomes" id="UP000092649"/>
    </source>
</evidence>